<reference evidence="1 2" key="1">
    <citation type="submission" date="2024-10" db="EMBL/GenBank/DDBJ databases">
        <title>Updated reference genomes for cyclostephanoid diatoms.</title>
        <authorList>
            <person name="Roberts W.R."/>
            <person name="Alverson A.J."/>
        </authorList>
    </citation>
    <scope>NUCLEOTIDE SEQUENCE [LARGE SCALE GENOMIC DNA]</scope>
    <source>
        <strain evidence="1 2">AJA232-27</strain>
    </source>
</reference>
<dbReference type="Proteomes" id="UP001530293">
    <property type="component" value="Unassembled WGS sequence"/>
</dbReference>
<gene>
    <name evidence="1" type="ORF">ACHAWU_003128</name>
</gene>
<name>A0ABD3MA73_9STRA</name>
<proteinExistence type="predicted"/>
<dbReference type="AlphaFoldDB" id="A0ABD3MA73"/>
<dbReference type="EMBL" id="JALLBG020000216">
    <property type="protein sequence ID" value="KAL3758856.1"/>
    <property type="molecule type" value="Genomic_DNA"/>
</dbReference>
<evidence type="ECO:0000313" key="2">
    <source>
        <dbReference type="Proteomes" id="UP001530293"/>
    </source>
</evidence>
<sequence length="345" mass="40230">MMFKYAVAIMVMGGVPVVCGKQHLRGPRHRYLQEKWTAAQQRLYERDKRRKYTNPYRTQAEEDAERLRMHENGLYDPRRDPYNRQYGDHEYAYFREQRFREDCRLLGINCNVHALDYDPADRLFDYDALHDEYYRGTPYDPYPHDTTHRITDPLDPAYYPIDYGPYTTYDRTYVYDPTTGTYVYEPSVLVNPTSVPLGVDPASTNKNFRYGRYAQYDAREHLRNCELYGTDCDQFAFLPVNEAGQAEPGAVRCTGSRCTTNSNLFTIAAVEPADNDTTDGDVLTHDAAYRQKVIEQHMRDCRERGVNCDVADLENDNIGYVDEHDSAPYDHEIYDYYRDEVAGGN</sequence>
<protein>
    <submittedName>
        <fullName evidence="1">Uncharacterized protein</fullName>
    </submittedName>
</protein>
<accession>A0ABD3MA73</accession>
<organism evidence="1 2">
    <name type="scientific">Discostella pseudostelligera</name>
    <dbReference type="NCBI Taxonomy" id="259834"/>
    <lineage>
        <taxon>Eukaryota</taxon>
        <taxon>Sar</taxon>
        <taxon>Stramenopiles</taxon>
        <taxon>Ochrophyta</taxon>
        <taxon>Bacillariophyta</taxon>
        <taxon>Coscinodiscophyceae</taxon>
        <taxon>Thalassiosirophycidae</taxon>
        <taxon>Stephanodiscales</taxon>
        <taxon>Stephanodiscaceae</taxon>
        <taxon>Discostella</taxon>
    </lineage>
</organism>
<keyword evidence="2" id="KW-1185">Reference proteome</keyword>
<comment type="caution">
    <text evidence="1">The sequence shown here is derived from an EMBL/GenBank/DDBJ whole genome shotgun (WGS) entry which is preliminary data.</text>
</comment>
<evidence type="ECO:0000313" key="1">
    <source>
        <dbReference type="EMBL" id="KAL3758856.1"/>
    </source>
</evidence>